<keyword evidence="3" id="KW-1185">Reference proteome</keyword>
<evidence type="ECO:0000313" key="3">
    <source>
        <dbReference type="Proteomes" id="UP000299102"/>
    </source>
</evidence>
<gene>
    <name evidence="2" type="ORF">EVAR_89443_1</name>
</gene>
<evidence type="ECO:0000256" key="1">
    <source>
        <dbReference type="SAM" id="MobiDB-lite"/>
    </source>
</evidence>
<feature type="region of interest" description="Disordered" evidence="1">
    <location>
        <begin position="1"/>
        <end position="25"/>
    </location>
</feature>
<reference evidence="2 3" key="1">
    <citation type="journal article" date="2019" name="Commun. Biol.">
        <title>The bagworm genome reveals a unique fibroin gene that provides high tensile strength.</title>
        <authorList>
            <person name="Kono N."/>
            <person name="Nakamura H."/>
            <person name="Ohtoshi R."/>
            <person name="Tomita M."/>
            <person name="Numata K."/>
            <person name="Arakawa K."/>
        </authorList>
    </citation>
    <scope>NUCLEOTIDE SEQUENCE [LARGE SCALE GENOMIC DNA]</scope>
</reference>
<evidence type="ECO:0000313" key="2">
    <source>
        <dbReference type="EMBL" id="GBP82104.1"/>
    </source>
</evidence>
<dbReference type="AlphaFoldDB" id="A0A4C1Z4V0"/>
<comment type="caution">
    <text evidence="2">The sequence shown here is derived from an EMBL/GenBank/DDBJ whole genome shotgun (WGS) entry which is preliminary data.</text>
</comment>
<dbReference type="EMBL" id="BGZK01001547">
    <property type="protein sequence ID" value="GBP82104.1"/>
    <property type="molecule type" value="Genomic_DNA"/>
</dbReference>
<accession>A0A4C1Z4V0</accession>
<dbReference type="Proteomes" id="UP000299102">
    <property type="component" value="Unassembled WGS sequence"/>
</dbReference>
<protein>
    <submittedName>
        <fullName evidence="2">Uncharacterized protein</fullName>
    </submittedName>
</protein>
<proteinExistence type="predicted"/>
<name>A0A4C1Z4V0_EUMVA</name>
<organism evidence="2 3">
    <name type="scientific">Eumeta variegata</name>
    <name type="common">Bagworm moth</name>
    <name type="synonym">Eumeta japonica</name>
    <dbReference type="NCBI Taxonomy" id="151549"/>
    <lineage>
        <taxon>Eukaryota</taxon>
        <taxon>Metazoa</taxon>
        <taxon>Ecdysozoa</taxon>
        <taxon>Arthropoda</taxon>
        <taxon>Hexapoda</taxon>
        <taxon>Insecta</taxon>
        <taxon>Pterygota</taxon>
        <taxon>Neoptera</taxon>
        <taxon>Endopterygota</taxon>
        <taxon>Lepidoptera</taxon>
        <taxon>Glossata</taxon>
        <taxon>Ditrysia</taxon>
        <taxon>Tineoidea</taxon>
        <taxon>Psychidae</taxon>
        <taxon>Oiketicinae</taxon>
        <taxon>Eumeta</taxon>
    </lineage>
</organism>
<sequence length="81" mass="8979">MSVKRERRVNIGSMRKSAVTAHPSGKQEIAHHAHFADVIHWDHDDVTAFPVREAIGLALRCHIPAQCQRANAMIHGGFMAS</sequence>